<evidence type="ECO:0000256" key="1">
    <source>
        <dbReference type="SAM" id="MobiDB-lite"/>
    </source>
</evidence>
<feature type="compositionally biased region" description="Basic and acidic residues" evidence="1">
    <location>
        <begin position="102"/>
        <end position="117"/>
    </location>
</feature>
<gene>
    <name evidence="2" type="ORF">BDK51DRAFT_28600</name>
</gene>
<dbReference type="Gene3D" id="3.80.10.10">
    <property type="entry name" value="Ribonuclease Inhibitor"/>
    <property type="match status" value="1"/>
</dbReference>
<feature type="compositionally biased region" description="Basic and acidic residues" evidence="1">
    <location>
        <begin position="67"/>
        <end position="85"/>
    </location>
</feature>
<reference evidence="3" key="1">
    <citation type="journal article" date="2018" name="Nat. Microbiol.">
        <title>Leveraging single-cell genomics to expand the fungal tree of life.</title>
        <authorList>
            <person name="Ahrendt S.R."/>
            <person name="Quandt C.A."/>
            <person name="Ciobanu D."/>
            <person name="Clum A."/>
            <person name="Salamov A."/>
            <person name="Andreopoulos B."/>
            <person name="Cheng J.F."/>
            <person name="Woyke T."/>
            <person name="Pelin A."/>
            <person name="Henrissat B."/>
            <person name="Reynolds N.K."/>
            <person name="Benny G.L."/>
            <person name="Smith M.E."/>
            <person name="James T.Y."/>
            <person name="Grigoriev I.V."/>
        </authorList>
    </citation>
    <scope>NUCLEOTIDE SEQUENCE [LARGE SCALE GENOMIC DNA]</scope>
</reference>
<proteinExistence type="predicted"/>
<dbReference type="Proteomes" id="UP000269721">
    <property type="component" value="Unassembled WGS sequence"/>
</dbReference>
<dbReference type="EMBL" id="KZ993870">
    <property type="protein sequence ID" value="RKO94538.1"/>
    <property type="molecule type" value="Genomic_DNA"/>
</dbReference>
<organism evidence="2 3">
    <name type="scientific">Blyttiomyces helicus</name>
    <dbReference type="NCBI Taxonomy" id="388810"/>
    <lineage>
        <taxon>Eukaryota</taxon>
        <taxon>Fungi</taxon>
        <taxon>Fungi incertae sedis</taxon>
        <taxon>Chytridiomycota</taxon>
        <taxon>Chytridiomycota incertae sedis</taxon>
        <taxon>Chytridiomycetes</taxon>
        <taxon>Chytridiomycetes incertae sedis</taxon>
        <taxon>Blyttiomyces</taxon>
    </lineage>
</organism>
<dbReference type="InterPro" id="IPR032675">
    <property type="entry name" value="LRR_dom_sf"/>
</dbReference>
<dbReference type="AlphaFoldDB" id="A0A4P9WRM4"/>
<protein>
    <submittedName>
        <fullName evidence="2">Uncharacterized protein</fullName>
    </submittedName>
</protein>
<evidence type="ECO:0000313" key="2">
    <source>
        <dbReference type="EMBL" id="RKO94538.1"/>
    </source>
</evidence>
<feature type="region of interest" description="Disordered" evidence="1">
    <location>
        <begin position="61"/>
        <end position="120"/>
    </location>
</feature>
<accession>A0A4P9WRM4</accession>
<name>A0A4P9WRM4_9FUNG</name>
<keyword evidence="3" id="KW-1185">Reference proteome</keyword>
<dbReference type="SUPFAM" id="SSF52047">
    <property type="entry name" value="RNI-like"/>
    <property type="match status" value="1"/>
</dbReference>
<sequence length="539" mass="57569">MPLCSRESARNRMQAAVTLLSPLVDSADVDPAVPRAISLLRGWLEATVGEGSDGRWVEGAGIAGGGDKQDERNGVDTAKPNEGHVGEGSGARKRAAVEDGLEDRGDVGGGKPCDDNPGRAQRPALLLTEVVLNVMRTTRRWPLLDKHETLRVCTLVCRTWHEPARTVLIEDMGCKTFRQVEELALARDSTGSSLPIRRLRLRASLPSPFSFVTRSAAPMLANLRSLEIAVSTGESVRIHLSTLATLLRSTPHIAALVLHAPLRLLATLDPGDRAIIAERIAQLRVLRVTPLRPGRDATRALVANLNEDIGPSISHWAVSGKEDLSQLHEGAGAELRFLIVTNAPDSRHADSPSLPPGYLAQIGALAPALRCVEFSDITTEDADVLALLAACPSLDHIDLFGQDHLTDAVPNALQTHPPLVALGLGSTSFSEPAVLALLRARGSALKRLDLRGADWASPRIVTALAAGAAPHLLAIFLTRSAMLPNSSEVLHSIKKGCPALQIADSPLSADSELPDGVRWAEEGEMMLIARDTDVVCQFV</sequence>
<evidence type="ECO:0000313" key="3">
    <source>
        <dbReference type="Proteomes" id="UP000269721"/>
    </source>
</evidence>